<evidence type="ECO:0000313" key="1">
    <source>
        <dbReference type="EMBL" id="KAG0543455.1"/>
    </source>
</evidence>
<sequence>MDFINQPTLTKLRQWRPSGPSCVYQWQEEERSWESLLEVCMHRKWLNSRSCASSSDKVCLMGLLK</sequence>
<organism evidence="1 2">
    <name type="scientific">Sorghum bicolor</name>
    <name type="common">Sorghum</name>
    <name type="synonym">Sorghum vulgare</name>
    <dbReference type="NCBI Taxonomy" id="4558"/>
    <lineage>
        <taxon>Eukaryota</taxon>
        <taxon>Viridiplantae</taxon>
        <taxon>Streptophyta</taxon>
        <taxon>Embryophyta</taxon>
        <taxon>Tracheophyta</taxon>
        <taxon>Spermatophyta</taxon>
        <taxon>Magnoliopsida</taxon>
        <taxon>Liliopsida</taxon>
        <taxon>Poales</taxon>
        <taxon>Poaceae</taxon>
        <taxon>PACMAD clade</taxon>
        <taxon>Panicoideae</taxon>
        <taxon>Andropogonodae</taxon>
        <taxon>Andropogoneae</taxon>
        <taxon>Sorghinae</taxon>
        <taxon>Sorghum</taxon>
    </lineage>
</organism>
<comment type="caution">
    <text evidence="1">The sequence shown here is derived from an EMBL/GenBank/DDBJ whole genome shotgun (WGS) entry which is preliminary data.</text>
</comment>
<evidence type="ECO:0000313" key="2">
    <source>
        <dbReference type="Proteomes" id="UP000807115"/>
    </source>
</evidence>
<reference evidence="1" key="1">
    <citation type="journal article" date="2019" name="BMC Genomics">
        <title>A new reference genome for Sorghum bicolor reveals high levels of sequence similarity between sweet and grain genotypes: implications for the genetics of sugar metabolism.</title>
        <authorList>
            <person name="Cooper E.A."/>
            <person name="Brenton Z.W."/>
            <person name="Flinn B.S."/>
            <person name="Jenkins J."/>
            <person name="Shu S."/>
            <person name="Flowers D."/>
            <person name="Luo F."/>
            <person name="Wang Y."/>
            <person name="Xia P."/>
            <person name="Barry K."/>
            <person name="Daum C."/>
            <person name="Lipzen A."/>
            <person name="Yoshinaga Y."/>
            <person name="Schmutz J."/>
            <person name="Saski C."/>
            <person name="Vermerris W."/>
            <person name="Kresovich S."/>
        </authorList>
    </citation>
    <scope>NUCLEOTIDE SEQUENCE</scope>
</reference>
<dbReference type="AlphaFoldDB" id="A0A921RPC7"/>
<name>A0A921RPC7_SORBI</name>
<reference evidence="1" key="2">
    <citation type="submission" date="2020-10" db="EMBL/GenBank/DDBJ databases">
        <authorList>
            <person name="Cooper E.A."/>
            <person name="Brenton Z.W."/>
            <person name="Flinn B.S."/>
            <person name="Jenkins J."/>
            <person name="Shu S."/>
            <person name="Flowers D."/>
            <person name="Luo F."/>
            <person name="Wang Y."/>
            <person name="Xia P."/>
            <person name="Barry K."/>
            <person name="Daum C."/>
            <person name="Lipzen A."/>
            <person name="Yoshinaga Y."/>
            <person name="Schmutz J."/>
            <person name="Saski C."/>
            <person name="Vermerris W."/>
            <person name="Kresovich S."/>
        </authorList>
    </citation>
    <scope>NUCLEOTIDE SEQUENCE</scope>
</reference>
<accession>A0A921RPC7</accession>
<dbReference type="Proteomes" id="UP000807115">
    <property type="component" value="Chromosome 2"/>
</dbReference>
<dbReference type="EMBL" id="CM027681">
    <property type="protein sequence ID" value="KAG0543455.1"/>
    <property type="molecule type" value="Genomic_DNA"/>
</dbReference>
<gene>
    <name evidence="1" type="ORF">BDA96_02G192100</name>
</gene>
<proteinExistence type="predicted"/>
<protein>
    <submittedName>
        <fullName evidence="1">Uncharacterized protein</fullName>
    </submittedName>
</protein>